<evidence type="ECO:0000313" key="3">
    <source>
        <dbReference type="Proteomes" id="UP001201262"/>
    </source>
</evidence>
<dbReference type="InterPro" id="IPR015813">
    <property type="entry name" value="Pyrv/PenolPyrv_kinase-like_dom"/>
</dbReference>
<dbReference type="AlphaFoldDB" id="A0AAD4KZB1"/>
<sequence>MSASIRSLLAQEKGRIRLLEAHDELSREIVRNGIGDDGQTFHGTWISGLTQTTYLGIPDTELISPLERAALITRTQSPPTNTRPLCTVYDADSGGKRDDIPALVESLAKQGVSMIIIEDKAAFEPGKKVNSLKETSGLQAQADMYEFAQTIRAFSTAAANFDMMITARIETFTVRTIKDDEAEEKESLKEALRDALRRAAVYRSARADAIMIHSKSPSPDEVLSFLAGYRANDPITPLVIVPTTYAKTSEDAFYNAGANVIIYANHLMRAKISAVSKFSEQFLAERPALFAQDKDLNNCVQVQNYGCLLQRLLGKKNLDEAVKWYRILAEAYAIENMARVVKCLLNGKRCSEADNAIVESYRGIWNLLKMLLAGLPNEIE</sequence>
<dbReference type="InterPro" id="IPR039556">
    <property type="entry name" value="ICL/PEPM"/>
</dbReference>
<dbReference type="CDD" id="cd00377">
    <property type="entry name" value="ICL_PEPM"/>
    <property type="match status" value="1"/>
</dbReference>
<dbReference type="SUPFAM" id="SSF51621">
    <property type="entry name" value="Phosphoenolpyruvate/pyruvate domain"/>
    <property type="match status" value="1"/>
</dbReference>
<dbReference type="Pfam" id="PF13714">
    <property type="entry name" value="PEP_mutase"/>
    <property type="match status" value="1"/>
</dbReference>
<reference evidence="2" key="1">
    <citation type="submission" date="2021-12" db="EMBL/GenBank/DDBJ databases">
        <title>Convergent genome expansion in fungi linked to evolution of root-endophyte symbiosis.</title>
        <authorList>
            <consortium name="DOE Joint Genome Institute"/>
            <person name="Ke Y.-H."/>
            <person name="Bonito G."/>
            <person name="Liao H.-L."/>
            <person name="Looney B."/>
            <person name="Rojas-Flechas A."/>
            <person name="Nash J."/>
            <person name="Hameed K."/>
            <person name="Schadt C."/>
            <person name="Martin F."/>
            <person name="Crous P.W."/>
            <person name="Miettinen O."/>
            <person name="Magnuson J.K."/>
            <person name="Labbe J."/>
            <person name="Jacobson D."/>
            <person name="Doktycz M.J."/>
            <person name="Veneault-Fourrey C."/>
            <person name="Kuo A."/>
            <person name="Mondo S."/>
            <person name="Calhoun S."/>
            <person name="Riley R."/>
            <person name="Ohm R."/>
            <person name="LaButti K."/>
            <person name="Andreopoulos B."/>
            <person name="Pangilinan J."/>
            <person name="Nolan M."/>
            <person name="Tritt A."/>
            <person name="Clum A."/>
            <person name="Lipzen A."/>
            <person name="Daum C."/>
            <person name="Barry K."/>
            <person name="Grigoriev I.V."/>
            <person name="Vilgalys R."/>
        </authorList>
    </citation>
    <scope>NUCLEOTIDE SEQUENCE</scope>
    <source>
        <strain evidence="2">PMI_201</strain>
    </source>
</reference>
<dbReference type="GeneID" id="70248269"/>
<organism evidence="2 3">
    <name type="scientific">Talaromyces proteolyticus</name>
    <dbReference type="NCBI Taxonomy" id="1131652"/>
    <lineage>
        <taxon>Eukaryota</taxon>
        <taxon>Fungi</taxon>
        <taxon>Dikarya</taxon>
        <taxon>Ascomycota</taxon>
        <taxon>Pezizomycotina</taxon>
        <taxon>Eurotiomycetes</taxon>
        <taxon>Eurotiomycetidae</taxon>
        <taxon>Eurotiales</taxon>
        <taxon>Trichocomaceae</taxon>
        <taxon>Talaromyces</taxon>
        <taxon>Talaromyces sect. Bacilispori</taxon>
    </lineage>
</organism>
<dbReference type="Proteomes" id="UP001201262">
    <property type="component" value="Unassembled WGS sequence"/>
</dbReference>
<comment type="similarity">
    <text evidence="1">Belongs to the isocitrate lyase/PEP mutase superfamily. PEP mutase family.</text>
</comment>
<evidence type="ECO:0000256" key="1">
    <source>
        <dbReference type="ARBA" id="ARBA00038455"/>
    </source>
</evidence>
<dbReference type="InterPro" id="IPR040442">
    <property type="entry name" value="Pyrv_kinase-like_dom_sf"/>
</dbReference>
<dbReference type="PANTHER" id="PTHR42905:SF7">
    <property type="entry name" value="PHOSPHOENOLPYRUVATE PHOSPHOMUTASE"/>
    <property type="match status" value="1"/>
</dbReference>
<dbReference type="Gene3D" id="3.20.20.60">
    <property type="entry name" value="Phosphoenolpyruvate-binding domains"/>
    <property type="match status" value="1"/>
</dbReference>
<evidence type="ECO:0000313" key="2">
    <source>
        <dbReference type="EMBL" id="KAH8702302.1"/>
    </source>
</evidence>
<protein>
    <submittedName>
        <fullName evidence="2">Phosphoenolpyruvate phosphomutase</fullName>
    </submittedName>
</protein>
<dbReference type="EMBL" id="JAJTJA010000003">
    <property type="protein sequence ID" value="KAH8702302.1"/>
    <property type="molecule type" value="Genomic_DNA"/>
</dbReference>
<proteinExistence type="inferred from homology"/>
<dbReference type="GO" id="GO:0003824">
    <property type="term" value="F:catalytic activity"/>
    <property type="evidence" value="ECO:0007669"/>
    <property type="project" value="InterPro"/>
</dbReference>
<keyword evidence="3" id="KW-1185">Reference proteome</keyword>
<comment type="caution">
    <text evidence="2">The sequence shown here is derived from an EMBL/GenBank/DDBJ whole genome shotgun (WGS) entry which is preliminary data.</text>
</comment>
<dbReference type="PANTHER" id="PTHR42905">
    <property type="entry name" value="PHOSPHOENOLPYRUVATE CARBOXYLASE"/>
    <property type="match status" value="1"/>
</dbReference>
<gene>
    <name evidence="2" type="ORF">BGW36DRAFT_394965</name>
</gene>
<dbReference type="RefSeq" id="XP_046075678.1">
    <property type="nucleotide sequence ID" value="XM_046217982.1"/>
</dbReference>
<name>A0AAD4KZB1_9EURO</name>
<accession>A0AAD4KZB1</accession>